<feature type="non-terminal residue" evidence="2">
    <location>
        <position position="1"/>
    </location>
</feature>
<dbReference type="PANTHER" id="PTHR14237:SF23">
    <property type="entry name" value="MOSC DOMAIN PROTEIN (AFU_ORTHOLOGUE AFUA_7G05900)"/>
    <property type="match status" value="1"/>
</dbReference>
<dbReference type="GO" id="GO:0003824">
    <property type="term" value="F:catalytic activity"/>
    <property type="evidence" value="ECO:0007669"/>
    <property type="project" value="InterPro"/>
</dbReference>
<feature type="domain" description="MOSC" evidence="1">
    <location>
        <begin position="231"/>
        <end position="395"/>
    </location>
</feature>
<dbReference type="eggNOG" id="KOG2362">
    <property type="taxonomic scope" value="Eukaryota"/>
</dbReference>
<dbReference type="AlphaFoldDB" id="N1PLT0"/>
<dbReference type="GO" id="GO:0030170">
    <property type="term" value="F:pyridoxal phosphate binding"/>
    <property type="evidence" value="ECO:0007669"/>
    <property type="project" value="InterPro"/>
</dbReference>
<reference evidence="3" key="1">
    <citation type="journal article" date="2012" name="PLoS Genet.">
        <title>The genomes of the fungal plant pathogens Cladosporium fulvum and Dothistroma septosporum reveal adaptation to different hosts and lifestyles but also signatures of common ancestry.</title>
        <authorList>
            <person name="de Wit P.J.G.M."/>
            <person name="van der Burgt A."/>
            <person name="Oekmen B."/>
            <person name="Stergiopoulos I."/>
            <person name="Abd-Elsalam K.A."/>
            <person name="Aerts A.L."/>
            <person name="Bahkali A.H."/>
            <person name="Beenen H.G."/>
            <person name="Chettri P."/>
            <person name="Cox M.P."/>
            <person name="Datema E."/>
            <person name="de Vries R.P."/>
            <person name="Dhillon B."/>
            <person name="Ganley A.R."/>
            <person name="Griffiths S.A."/>
            <person name="Guo Y."/>
            <person name="Hamelin R.C."/>
            <person name="Henrissat B."/>
            <person name="Kabir M.S."/>
            <person name="Jashni M.K."/>
            <person name="Kema G."/>
            <person name="Klaubauf S."/>
            <person name="Lapidus A."/>
            <person name="Levasseur A."/>
            <person name="Lindquist E."/>
            <person name="Mehrabi R."/>
            <person name="Ohm R.A."/>
            <person name="Owen T.J."/>
            <person name="Salamov A."/>
            <person name="Schwelm A."/>
            <person name="Schijlen E."/>
            <person name="Sun H."/>
            <person name="van den Burg H.A."/>
            <person name="van Ham R.C.H.J."/>
            <person name="Zhang S."/>
            <person name="Goodwin S.B."/>
            <person name="Grigoriev I.V."/>
            <person name="Collemare J."/>
            <person name="Bradshaw R.E."/>
        </authorList>
    </citation>
    <scope>NUCLEOTIDE SEQUENCE [LARGE SCALE GENOMIC DNA]</scope>
    <source>
        <strain evidence="3">NZE10 / CBS 128990</strain>
    </source>
</reference>
<evidence type="ECO:0000313" key="3">
    <source>
        <dbReference type="Proteomes" id="UP000016933"/>
    </source>
</evidence>
<dbReference type="InterPro" id="IPR005302">
    <property type="entry name" value="MoCF_Sase_C"/>
</dbReference>
<sequence length="402" mass="45576">AINSEPPMIEAITGCFRAGLRRNRASEEHHTSHLDRRDSKHVDSPYVKAIFTYPVKSCRGIELPATEITSTGLTYDRLFSFAQLVQKSEAVAAKAAQSNARVNREWRFITQREHPKLALLKTELWLPYPRQQQEGQELVAGDQWVENGGCLIIKFPDEQSQASGLRSDIVTIRLPLKPTARRAQAEQYTLENMTIWLDSPRCINMTNEIDTATLAKLSTFLGINGTLGLFRSNPRDLRSIKRSIPADHREEKYQVGFADAFPVHLLNLHSVQVLGEEVPSEQRLDPGRFRANIIVAGVQAYDEDRWKRIVFGQEVDIDTNTLLPASHHVACRTARCVLANVDQYTGVQDRKEPFKTLKRTRQVDEGAKPHPCFGLSIMPLFQRGVVRVGDRIEIIEVGEHFY</sequence>
<evidence type="ECO:0000259" key="1">
    <source>
        <dbReference type="PROSITE" id="PS51340"/>
    </source>
</evidence>
<proteinExistence type="predicted"/>
<dbReference type="PANTHER" id="PTHR14237">
    <property type="entry name" value="MOLYBDOPTERIN COFACTOR SULFURASE MOSC"/>
    <property type="match status" value="1"/>
</dbReference>
<dbReference type="STRING" id="675120.N1PLT0"/>
<reference evidence="2 3" key="2">
    <citation type="journal article" date="2012" name="PLoS Pathog.">
        <title>Diverse lifestyles and strategies of plant pathogenesis encoded in the genomes of eighteen Dothideomycetes fungi.</title>
        <authorList>
            <person name="Ohm R.A."/>
            <person name="Feau N."/>
            <person name="Henrissat B."/>
            <person name="Schoch C.L."/>
            <person name="Horwitz B.A."/>
            <person name="Barry K.W."/>
            <person name="Condon B.J."/>
            <person name="Copeland A.C."/>
            <person name="Dhillon B."/>
            <person name="Glaser F."/>
            <person name="Hesse C.N."/>
            <person name="Kosti I."/>
            <person name="LaButti K."/>
            <person name="Lindquist E.A."/>
            <person name="Lucas S."/>
            <person name="Salamov A.A."/>
            <person name="Bradshaw R.E."/>
            <person name="Ciuffetti L."/>
            <person name="Hamelin R.C."/>
            <person name="Kema G.H.J."/>
            <person name="Lawrence C."/>
            <person name="Scott J.A."/>
            <person name="Spatafora J.W."/>
            <person name="Turgeon B.G."/>
            <person name="de Wit P.J.G.M."/>
            <person name="Zhong S."/>
            <person name="Goodwin S.B."/>
            <person name="Grigoriev I.V."/>
        </authorList>
    </citation>
    <scope>NUCLEOTIDE SEQUENCE [LARGE SCALE GENOMIC DNA]</scope>
    <source>
        <strain evidence="3">NZE10 / CBS 128990</strain>
    </source>
</reference>
<dbReference type="SUPFAM" id="SSF50800">
    <property type="entry name" value="PK beta-barrel domain-like"/>
    <property type="match status" value="1"/>
</dbReference>
<dbReference type="OMA" id="VYTACRT"/>
<name>N1PLT0_DOTSN</name>
<dbReference type="Pfam" id="PF03473">
    <property type="entry name" value="MOSC"/>
    <property type="match status" value="1"/>
</dbReference>
<accession>N1PLT0</accession>
<feature type="non-terminal residue" evidence="2">
    <location>
        <position position="402"/>
    </location>
</feature>
<protein>
    <recommendedName>
        <fullName evidence="1">MOSC domain-containing protein</fullName>
    </recommendedName>
</protein>
<dbReference type="OrthoDB" id="17255at2759"/>
<dbReference type="GO" id="GO:0030151">
    <property type="term" value="F:molybdenum ion binding"/>
    <property type="evidence" value="ECO:0007669"/>
    <property type="project" value="InterPro"/>
</dbReference>
<evidence type="ECO:0000313" key="2">
    <source>
        <dbReference type="EMBL" id="EME44306.1"/>
    </source>
</evidence>
<dbReference type="InterPro" id="IPR005303">
    <property type="entry name" value="MOCOS_middle"/>
</dbReference>
<gene>
    <name evidence="2" type="ORF">DOTSEDRAFT_104368</name>
</gene>
<dbReference type="Pfam" id="PF03476">
    <property type="entry name" value="MOSC_N"/>
    <property type="match status" value="1"/>
</dbReference>
<dbReference type="HOGENOM" id="CLU_028286_7_1_1"/>
<keyword evidence="3" id="KW-1185">Reference proteome</keyword>
<organism evidence="2 3">
    <name type="scientific">Dothistroma septosporum (strain NZE10 / CBS 128990)</name>
    <name type="common">Red band needle blight fungus</name>
    <name type="synonym">Mycosphaerella pini</name>
    <dbReference type="NCBI Taxonomy" id="675120"/>
    <lineage>
        <taxon>Eukaryota</taxon>
        <taxon>Fungi</taxon>
        <taxon>Dikarya</taxon>
        <taxon>Ascomycota</taxon>
        <taxon>Pezizomycotina</taxon>
        <taxon>Dothideomycetes</taxon>
        <taxon>Dothideomycetidae</taxon>
        <taxon>Mycosphaerellales</taxon>
        <taxon>Mycosphaerellaceae</taxon>
        <taxon>Dothistroma</taxon>
    </lineage>
</organism>
<dbReference type="Proteomes" id="UP000016933">
    <property type="component" value="Unassembled WGS sequence"/>
</dbReference>
<dbReference type="PROSITE" id="PS51340">
    <property type="entry name" value="MOSC"/>
    <property type="match status" value="1"/>
</dbReference>
<dbReference type="InterPro" id="IPR011037">
    <property type="entry name" value="Pyrv_Knase-like_insert_dom_sf"/>
</dbReference>
<dbReference type="EMBL" id="KB446539">
    <property type="protein sequence ID" value="EME44306.1"/>
    <property type="molecule type" value="Genomic_DNA"/>
</dbReference>